<proteinExistence type="predicted"/>
<evidence type="ECO:0000313" key="2">
    <source>
        <dbReference type="Proteomes" id="UP000294830"/>
    </source>
</evidence>
<accession>A0A4R2ECW7</accession>
<gene>
    <name evidence="1" type="ORF">CLV25_10816</name>
</gene>
<dbReference type="Proteomes" id="UP000294830">
    <property type="component" value="Unassembled WGS sequence"/>
</dbReference>
<reference evidence="1 2" key="1">
    <citation type="submission" date="2019-03" db="EMBL/GenBank/DDBJ databases">
        <title>Genomic Encyclopedia of Archaeal and Bacterial Type Strains, Phase II (KMG-II): from individual species to whole genera.</title>
        <authorList>
            <person name="Goeker M."/>
        </authorList>
    </citation>
    <scope>NUCLEOTIDE SEQUENCE [LARGE SCALE GENOMIC DNA]</scope>
    <source>
        <strain evidence="1 2">RL-C</strain>
    </source>
</reference>
<dbReference type="EMBL" id="SLWB01000008">
    <property type="protein sequence ID" value="TCN66678.1"/>
    <property type="molecule type" value="Genomic_DNA"/>
</dbReference>
<protein>
    <submittedName>
        <fullName evidence="1">Uncharacterized protein</fullName>
    </submittedName>
</protein>
<organism evidence="1 2">
    <name type="scientific">Acetobacteroides hydrogenigenes</name>
    <dbReference type="NCBI Taxonomy" id="979970"/>
    <lineage>
        <taxon>Bacteria</taxon>
        <taxon>Pseudomonadati</taxon>
        <taxon>Bacteroidota</taxon>
        <taxon>Bacteroidia</taxon>
        <taxon>Bacteroidales</taxon>
        <taxon>Rikenellaceae</taxon>
        <taxon>Acetobacteroides</taxon>
    </lineage>
</organism>
<name>A0A4R2ECW7_9BACT</name>
<dbReference type="AlphaFoldDB" id="A0A4R2ECW7"/>
<evidence type="ECO:0000313" key="1">
    <source>
        <dbReference type="EMBL" id="TCN66678.1"/>
    </source>
</evidence>
<keyword evidence="2" id="KW-1185">Reference proteome</keyword>
<sequence length="65" mass="7578">MDNSNLTERGRRVHFAARPFPFNSQSQQKLFQTVKELTSFTTRLKHHTEGRFTLSGTPFKYDDSS</sequence>
<comment type="caution">
    <text evidence="1">The sequence shown here is derived from an EMBL/GenBank/DDBJ whole genome shotgun (WGS) entry which is preliminary data.</text>
</comment>